<dbReference type="EMBL" id="CP118615">
    <property type="protein sequence ID" value="WDZ84278.1"/>
    <property type="molecule type" value="Genomic_DNA"/>
</dbReference>
<sequence length="290" mass="31268">MAGEASSQPAKASGVFRIGGDLPVVRLGYGAMQLTGPGVWGDPKDPDEAVRVLRRAVELGVTFIDTADSYGPFVSELLIAKALRPYADDLVVATKAGLTRSGPNVWRPVGRPEYLRQQCELSLRHLGLETIGLFQLHRIDAKVPLADQLGELDLLRREGKIRHIGLSEVSVEQIEQARAIAPIASVQNLYNVANRQSEEVLAYCERHGLAFVPWFPMATGELARPGGPLDAIAADHHATPAQLALAWLLRRSPVVLPIPGTSSVAHLEENVAAAEVTLTDDEYAALTRAA</sequence>
<keyword evidence="4" id="KW-1185">Reference proteome</keyword>
<evidence type="ECO:0000313" key="3">
    <source>
        <dbReference type="EMBL" id="WDZ84278.1"/>
    </source>
</evidence>
<dbReference type="PANTHER" id="PTHR43625">
    <property type="entry name" value="AFLATOXIN B1 ALDEHYDE REDUCTASE"/>
    <property type="match status" value="1"/>
</dbReference>
<dbReference type="InterPro" id="IPR023210">
    <property type="entry name" value="NADP_OxRdtase_dom"/>
</dbReference>
<name>A0ABY7ZQC8_9ACTN</name>
<evidence type="ECO:0000256" key="1">
    <source>
        <dbReference type="ARBA" id="ARBA00023002"/>
    </source>
</evidence>
<dbReference type="RefSeq" id="WP_275030840.1">
    <property type="nucleotide sequence ID" value="NZ_CP118615.1"/>
</dbReference>
<feature type="domain" description="NADP-dependent oxidoreductase" evidence="2">
    <location>
        <begin position="26"/>
        <end position="288"/>
    </location>
</feature>
<dbReference type="CDD" id="cd19088">
    <property type="entry name" value="AKR_AKR13B1"/>
    <property type="match status" value="1"/>
</dbReference>
<reference evidence="3 4" key="1">
    <citation type="submission" date="2023-02" db="EMBL/GenBank/DDBJ databases">
        <authorList>
            <person name="Mo P."/>
        </authorList>
    </citation>
    <scope>NUCLEOTIDE SEQUENCE [LARGE SCALE GENOMIC DNA]</scope>
    <source>
        <strain evidence="3 4">HUAS 3</strain>
    </source>
</reference>
<evidence type="ECO:0000259" key="2">
    <source>
        <dbReference type="Pfam" id="PF00248"/>
    </source>
</evidence>
<evidence type="ECO:0000313" key="4">
    <source>
        <dbReference type="Proteomes" id="UP001219605"/>
    </source>
</evidence>
<dbReference type="InterPro" id="IPR036812">
    <property type="entry name" value="NAD(P)_OxRdtase_dom_sf"/>
</dbReference>
<dbReference type="InterPro" id="IPR050791">
    <property type="entry name" value="Aldo-Keto_reductase"/>
</dbReference>
<organism evidence="3 4">
    <name type="scientific">Micromonospora cathayae</name>
    <dbReference type="NCBI Taxonomy" id="3028804"/>
    <lineage>
        <taxon>Bacteria</taxon>
        <taxon>Bacillati</taxon>
        <taxon>Actinomycetota</taxon>
        <taxon>Actinomycetes</taxon>
        <taxon>Micromonosporales</taxon>
        <taxon>Micromonosporaceae</taxon>
        <taxon>Micromonospora</taxon>
    </lineage>
</organism>
<dbReference type="PRINTS" id="PR00069">
    <property type="entry name" value="ALDKETRDTASE"/>
</dbReference>
<accession>A0ABY7ZQC8</accession>
<dbReference type="InterPro" id="IPR020471">
    <property type="entry name" value="AKR"/>
</dbReference>
<dbReference type="PANTHER" id="PTHR43625:SF40">
    <property type="entry name" value="ALDO-KETO REDUCTASE YAKC [NADP(+)]"/>
    <property type="match status" value="1"/>
</dbReference>
<dbReference type="NCBIfam" id="NF007695">
    <property type="entry name" value="PRK10376.1"/>
    <property type="match status" value="1"/>
</dbReference>
<protein>
    <submittedName>
        <fullName evidence="3">Aldo/keto reductase</fullName>
    </submittedName>
</protein>
<dbReference type="SUPFAM" id="SSF51430">
    <property type="entry name" value="NAD(P)-linked oxidoreductase"/>
    <property type="match status" value="1"/>
</dbReference>
<keyword evidence="1" id="KW-0560">Oxidoreductase</keyword>
<gene>
    <name evidence="3" type="ORF">PVK37_28105</name>
</gene>
<dbReference type="Pfam" id="PF00248">
    <property type="entry name" value="Aldo_ket_red"/>
    <property type="match status" value="1"/>
</dbReference>
<dbReference type="Proteomes" id="UP001219605">
    <property type="component" value="Chromosome"/>
</dbReference>
<proteinExistence type="predicted"/>
<dbReference type="Gene3D" id="3.20.20.100">
    <property type="entry name" value="NADP-dependent oxidoreductase domain"/>
    <property type="match status" value="1"/>
</dbReference>